<protein>
    <submittedName>
        <fullName evidence="1">Uncharacterized protein</fullName>
    </submittedName>
</protein>
<proteinExistence type="predicted"/>
<organism evidence="1">
    <name type="scientific">Daphnia magna</name>
    <dbReference type="NCBI Taxonomy" id="35525"/>
    <lineage>
        <taxon>Eukaryota</taxon>
        <taxon>Metazoa</taxon>
        <taxon>Ecdysozoa</taxon>
        <taxon>Arthropoda</taxon>
        <taxon>Crustacea</taxon>
        <taxon>Branchiopoda</taxon>
        <taxon>Diplostraca</taxon>
        <taxon>Cladocera</taxon>
        <taxon>Anomopoda</taxon>
        <taxon>Daphniidae</taxon>
        <taxon>Daphnia</taxon>
    </lineage>
</organism>
<sequence>MHVLLSIIHPLLHPTRFECGNLLRVTSAPKPGQLPLTRLVYFVSILLPFCISLFLLFSI</sequence>
<dbReference type="AlphaFoldDB" id="A0A0P6JXI1"/>
<evidence type="ECO:0000313" key="1">
    <source>
        <dbReference type="EMBL" id="JAN90273.1"/>
    </source>
</evidence>
<dbReference type="EMBL" id="GDIQ01004464">
    <property type="protein sequence ID" value="JAN90273.1"/>
    <property type="molecule type" value="Transcribed_RNA"/>
</dbReference>
<reference evidence="1" key="1">
    <citation type="submission" date="2015-10" db="EMBL/GenBank/DDBJ databases">
        <title>EvidentialGene: Evidence-directed Construction of Complete mRNA Transcriptomes without Genomes.</title>
        <authorList>
            <person name="Gilbert D.G."/>
        </authorList>
    </citation>
    <scope>NUCLEOTIDE SEQUENCE</scope>
</reference>
<accession>A0A0P6JXI1</accession>
<name>A0A0P6JXI1_9CRUS</name>